<organism evidence="4 5">
    <name type="scientific">Alterisphingorhabdus coralli</name>
    <dbReference type="NCBI Taxonomy" id="3071408"/>
    <lineage>
        <taxon>Bacteria</taxon>
        <taxon>Pseudomonadati</taxon>
        <taxon>Pseudomonadota</taxon>
        <taxon>Alphaproteobacteria</taxon>
        <taxon>Sphingomonadales</taxon>
        <taxon>Sphingomonadaceae</taxon>
        <taxon>Alterisphingorhabdus (ex Yan et al. 2024)</taxon>
    </lineage>
</organism>
<dbReference type="KEGG" id="acoa:RB602_08370"/>
<evidence type="ECO:0000259" key="3">
    <source>
        <dbReference type="Pfam" id="PF25917"/>
    </source>
</evidence>
<feature type="transmembrane region" description="Helical" evidence="2">
    <location>
        <begin position="7"/>
        <end position="25"/>
    </location>
</feature>
<dbReference type="AlphaFoldDB" id="A0AA97F5Y7"/>
<feature type="region of interest" description="Disordered" evidence="1">
    <location>
        <begin position="145"/>
        <end position="188"/>
    </location>
</feature>
<dbReference type="EMBL" id="CP136594">
    <property type="protein sequence ID" value="WOE73882.1"/>
    <property type="molecule type" value="Genomic_DNA"/>
</dbReference>
<dbReference type="Proteomes" id="UP001302429">
    <property type="component" value="Chromosome"/>
</dbReference>
<dbReference type="SUPFAM" id="SSF111369">
    <property type="entry name" value="HlyD-like secretion proteins"/>
    <property type="match status" value="1"/>
</dbReference>
<dbReference type="GO" id="GO:0015562">
    <property type="term" value="F:efflux transmembrane transporter activity"/>
    <property type="evidence" value="ECO:0007669"/>
    <property type="project" value="TreeGrafter"/>
</dbReference>
<proteinExistence type="predicted"/>
<feature type="compositionally biased region" description="Polar residues" evidence="1">
    <location>
        <begin position="165"/>
        <end position="181"/>
    </location>
</feature>
<dbReference type="RefSeq" id="WP_317080110.1">
    <property type="nucleotide sequence ID" value="NZ_CP136594.1"/>
</dbReference>
<keyword evidence="5" id="KW-1185">Reference proteome</keyword>
<accession>A0AA97F5Y7</accession>
<evidence type="ECO:0000313" key="4">
    <source>
        <dbReference type="EMBL" id="WOE73882.1"/>
    </source>
</evidence>
<evidence type="ECO:0000313" key="5">
    <source>
        <dbReference type="Proteomes" id="UP001302429"/>
    </source>
</evidence>
<feature type="compositionally biased region" description="Polar residues" evidence="1">
    <location>
        <begin position="145"/>
        <end position="158"/>
    </location>
</feature>
<evidence type="ECO:0000256" key="2">
    <source>
        <dbReference type="SAM" id="Phobius"/>
    </source>
</evidence>
<dbReference type="Gene3D" id="2.40.30.170">
    <property type="match status" value="1"/>
</dbReference>
<dbReference type="Gene3D" id="1.10.287.470">
    <property type="entry name" value="Helix hairpin bin"/>
    <property type="match status" value="1"/>
</dbReference>
<dbReference type="GO" id="GO:1990281">
    <property type="term" value="C:efflux pump complex"/>
    <property type="evidence" value="ECO:0007669"/>
    <property type="project" value="TreeGrafter"/>
</dbReference>
<dbReference type="InterPro" id="IPR058625">
    <property type="entry name" value="MdtA-like_BSH"/>
</dbReference>
<keyword evidence="2" id="KW-1133">Transmembrane helix</keyword>
<dbReference type="PANTHER" id="PTHR30469:SF12">
    <property type="entry name" value="MULTIDRUG RESISTANCE PROTEIN MDTA"/>
    <property type="match status" value="1"/>
</dbReference>
<dbReference type="Pfam" id="PF25917">
    <property type="entry name" value="BSH_RND"/>
    <property type="match status" value="1"/>
</dbReference>
<reference evidence="4 5" key="1">
    <citation type="submission" date="2023-10" db="EMBL/GenBank/DDBJ databases">
        <title>Complete genome sequence of a Sphingomonadaceae bacterium.</title>
        <authorList>
            <person name="Yan C."/>
        </authorList>
    </citation>
    <scope>NUCLEOTIDE SEQUENCE [LARGE SCALE GENOMIC DNA]</scope>
    <source>
        <strain evidence="4 5">SCSIO 66989</strain>
    </source>
</reference>
<keyword evidence="2" id="KW-0812">Transmembrane</keyword>
<protein>
    <submittedName>
        <fullName evidence="4">Efflux RND transporter periplasmic adaptor subunit</fullName>
    </submittedName>
</protein>
<evidence type="ECO:0000256" key="1">
    <source>
        <dbReference type="SAM" id="MobiDB-lite"/>
    </source>
</evidence>
<dbReference type="PANTHER" id="PTHR30469">
    <property type="entry name" value="MULTIDRUG RESISTANCE PROTEIN MDTA"/>
    <property type="match status" value="1"/>
</dbReference>
<sequence length="451" mass="48079">MNKQLRLVLIILVVAAAIAALMVLLRPQPKEKPEETRAPLVQTEELVIESGPLQVLGSGTVQAREEVFIAAEIQGKLVYVNPAFREGRRVNKGTLLFRINSADYENAVESARADVAAQDVAVLQAREEVAIAKSELENFARRNQQLQQVPQGNASDSQILPPRTMANNSTPQATASGTPNRLATREPQLRSARAARQRAGAQLADARLALSRTAVRAPFSGIVRTETAAVGTLVAPGQQLGSLVATDAYEVRVSLTEEEAALVPGLWQGGGAGIPAAITFAYGGARYRWQAYVDRANTLLDANTRTIDIFLRVPNPVSGGALDAEQTDSAGEGNPSAAAPPLLLGSFVDAEIQGIALENYAAIPVSHLRTGNQIWLARDGKLKIVPVKVIQRSDNIAYVEAAELLKGGSLITSNLRAPVDGMAVRVENSGKKPKPKKTTSQSATKTEKGDE</sequence>
<gene>
    <name evidence="4" type="ORF">RB602_08370</name>
</gene>
<keyword evidence="2" id="KW-0472">Membrane</keyword>
<feature type="region of interest" description="Disordered" evidence="1">
    <location>
        <begin position="425"/>
        <end position="451"/>
    </location>
</feature>
<name>A0AA97F5Y7_9SPHN</name>
<dbReference type="Gene3D" id="2.40.50.100">
    <property type="match status" value="1"/>
</dbReference>
<feature type="domain" description="Multidrug resistance protein MdtA-like barrel-sandwich hybrid" evidence="3">
    <location>
        <begin position="67"/>
        <end position="244"/>
    </location>
</feature>